<gene>
    <name evidence="3" type="ORF">HNQ79_005914</name>
</gene>
<evidence type="ECO:0000256" key="2">
    <source>
        <dbReference type="SAM" id="MobiDB-lite"/>
    </source>
</evidence>
<keyword evidence="4" id="KW-1185">Reference proteome</keyword>
<feature type="compositionally biased region" description="Polar residues" evidence="2">
    <location>
        <begin position="210"/>
        <end position="220"/>
    </location>
</feature>
<sequence length="232" mass="25847">MTTYSPNYKGAQWQISQVELDPETRTPATTVMEPTELAGPTVFWPDSTTSYLLHFKGGHISWTVADEADTALRALEALRDGEEIDPGTLRAYLRDVRKLETRMTALKEELLLFARESGPSGRARLPFRDIGEELGQHHSTVIERHKRILDGDTAQWRSWLAQHTARAALYANGGELPRAAEPPREHETGVYDSEEPGKIEARCRCGWSGPTGTNTVTASRQAKAHEENPLGE</sequence>
<dbReference type="RefSeq" id="WP_185035951.1">
    <property type="nucleotide sequence ID" value="NZ_BNBN01000015.1"/>
</dbReference>
<feature type="coiled-coil region" evidence="1">
    <location>
        <begin position="89"/>
        <end position="116"/>
    </location>
</feature>
<dbReference type="Proteomes" id="UP000540423">
    <property type="component" value="Unassembled WGS sequence"/>
</dbReference>
<evidence type="ECO:0000313" key="3">
    <source>
        <dbReference type="EMBL" id="MBB6439402.1"/>
    </source>
</evidence>
<evidence type="ECO:0000256" key="1">
    <source>
        <dbReference type="SAM" id="Coils"/>
    </source>
</evidence>
<dbReference type="EMBL" id="JACHEM010000021">
    <property type="protein sequence ID" value="MBB6439402.1"/>
    <property type="molecule type" value="Genomic_DNA"/>
</dbReference>
<dbReference type="AlphaFoldDB" id="A0A7X0HN38"/>
<accession>A0A7X0HN38</accession>
<organism evidence="3 4">
    <name type="scientific">Streptomyces candidus</name>
    <dbReference type="NCBI Taxonomy" id="67283"/>
    <lineage>
        <taxon>Bacteria</taxon>
        <taxon>Bacillati</taxon>
        <taxon>Actinomycetota</taxon>
        <taxon>Actinomycetes</taxon>
        <taxon>Kitasatosporales</taxon>
        <taxon>Streptomycetaceae</taxon>
        <taxon>Streptomyces</taxon>
    </lineage>
</organism>
<comment type="caution">
    <text evidence="3">The sequence shown here is derived from an EMBL/GenBank/DDBJ whole genome shotgun (WGS) entry which is preliminary data.</text>
</comment>
<keyword evidence="1" id="KW-0175">Coiled coil</keyword>
<proteinExistence type="predicted"/>
<evidence type="ECO:0000313" key="4">
    <source>
        <dbReference type="Proteomes" id="UP000540423"/>
    </source>
</evidence>
<feature type="region of interest" description="Disordered" evidence="2">
    <location>
        <begin position="176"/>
        <end position="195"/>
    </location>
</feature>
<reference evidence="3 4" key="1">
    <citation type="submission" date="2020-08" db="EMBL/GenBank/DDBJ databases">
        <title>Genomic Encyclopedia of Type Strains, Phase IV (KMG-IV): sequencing the most valuable type-strain genomes for metagenomic binning, comparative biology and taxonomic classification.</title>
        <authorList>
            <person name="Goeker M."/>
        </authorList>
    </citation>
    <scope>NUCLEOTIDE SEQUENCE [LARGE SCALE GENOMIC DNA]</scope>
    <source>
        <strain evidence="3 4">DSM 40141</strain>
    </source>
</reference>
<protein>
    <submittedName>
        <fullName evidence="3">Uncharacterized protein</fullName>
    </submittedName>
</protein>
<name>A0A7X0HN38_9ACTN</name>
<feature type="region of interest" description="Disordered" evidence="2">
    <location>
        <begin position="205"/>
        <end position="232"/>
    </location>
</feature>
<feature type="compositionally biased region" description="Basic and acidic residues" evidence="2">
    <location>
        <begin position="181"/>
        <end position="195"/>
    </location>
</feature>
<feature type="compositionally biased region" description="Basic and acidic residues" evidence="2">
    <location>
        <begin position="223"/>
        <end position="232"/>
    </location>
</feature>